<dbReference type="Gene3D" id="2.60.40.10">
    <property type="entry name" value="Immunoglobulins"/>
    <property type="match status" value="1"/>
</dbReference>
<evidence type="ECO:0000259" key="1">
    <source>
        <dbReference type="Pfam" id="PF13004"/>
    </source>
</evidence>
<dbReference type="EMBL" id="JACJJW010000002">
    <property type="protein sequence ID" value="MBM6757327.1"/>
    <property type="molecule type" value="Genomic_DNA"/>
</dbReference>
<name>A0ABS2ERN1_9BACE</name>
<dbReference type="CDD" id="cd14948">
    <property type="entry name" value="BACON"/>
    <property type="match status" value="1"/>
</dbReference>
<comment type="caution">
    <text evidence="2">The sequence shown here is derived from an EMBL/GenBank/DDBJ whole genome shotgun (WGS) entry which is preliminary data.</text>
</comment>
<dbReference type="Proteomes" id="UP000703295">
    <property type="component" value="Unassembled WGS sequence"/>
</dbReference>
<feature type="domain" description="BACON" evidence="1">
    <location>
        <begin position="75"/>
        <end position="128"/>
    </location>
</feature>
<dbReference type="InterPro" id="IPR024361">
    <property type="entry name" value="BACON"/>
</dbReference>
<accession>A0ABS2ERN1</accession>
<evidence type="ECO:0000313" key="2">
    <source>
        <dbReference type="EMBL" id="MBM6757327.1"/>
    </source>
</evidence>
<dbReference type="RefSeq" id="WP_204473927.1">
    <property type="nucleotide sequence ID" value="NZ_JACJJW010000002.1"/>
</dbReference>
<dbReference type="CDD" id="cd12871">
    <property type="entry name" value="Bacuni_01323_like"/>
    <property type="match status" value="1"/>
</dbReference>
<reference evidence="2 3" key="1">
    <citation type="journal article" date="2021" name="Sci. Rep.">
        <title>The distribution of antibiotic resistance genes in chicken gut microbiota commensals.</title>
        <authorList>
            <person name="Juricova H."/>
            <person name="Matiasovicova J."/>
            <person name="Kubasova T."/>
            <person name="Cejkova D."/>
            <person name="Rychlik I."/>
        </authorList>
    </citation>
    <scope>NUCLEOTIDE SEQUENCE [LARGE SCALE GENOMIC DNA]</scope>
    <source>
        <strain evidence="2 3">An801</strain>
    </source>
</reference>
<evidence type="ECO:0000313" key="3">
    <source>
        <dbReference type="Proteomes" id="UP000703295"/>
    </source>
</evidence>
<sequence>MKTWIPLMLSAALLCGACSNENEDKGKTLQLAEGTSPTLVLDSKTSADTQEQIKFTATSAWTAWIKAATDQRSGGSEVDWLTLSAYSGPAGEQSLTLTIAPNTGTTSRKAVITIECGGQSLTITVEQAGSDSSEGVTTTKLVKEVRCTANWQRYALTGSGPTSEVTTWQFSYDAQNRMTSSLIQQEDKKVERTFTYTAENEITLDEKETYSSYSYDTRYLIQLNEAGNATSVLHDEKETGNYKPYINFTYTDDGRLAQIKDANAGEEAAVYTFTYADGKLASFEYYNGKYTGDNYSYTFDAATDFVHQYPNHGPIDIMGYLLGDDDFNFAFHLGRMGNTGDYLPEHFAGQTMNQTSGPQKPYLTPGVTEHESSKYIREIQKPSDLNYTFDNEQNLQSILFKDYFEVVTREYDVVVGTELIDPKNPDRGYQYEEKNVKETAKEAYDTLTFEITYN</sequence>
<dbReference type="InterPro" id="IPR013783">
    <property type="entry name" value="Ig-like_fold"/>
</dbReference>
<dbReference type="Pfam" id="PF13004">
    <property type="entry name" value="BACON"/>
    <property type="match status" value="1"/>
</dbReference>
<organism evidence="2 3">
    <name type="scientific">Bacteroides mediterraneensis</name>
    <dbReference type="NCBI Taxonomy" id="1841856"/>
    <lineage>
        <taxon>Bacteria</taxon>
        <taxon>Pseudomonadati</taxon>
        <taxon>Bacteroidota</taxon>
        <taxon>Bacteroidia</taxon>
        <taxon>Bacteroidales</taxon>
        <taxon>Bacteroidaceae</taxon>
        <taxon>Bacteroides</taxon>
    </lineage>
</organism>
<gene>
    <name evidence="2" type="ORF">H6A31_01225</name>
</gene>
<proteinExistence type="predicted"/>
<protein>
    <submittedName>
        <fullName evidence="2">DUF4595 domain-containing protein</fullName>
    </submittedName>
</protein>
<keyword evidence="3" id="KW-1185">Reference proteome</keyword>